<evidence type="ECO:0000256" key="6">
    <source>
        <dbReference type="ARBA" id="ARBA00022989"/>
    </source>
</evidence>
<dbReference type="Proteomes" id="UP000502179">
    <property type="component" value="Chromosome"/>
</dbReference>
<keyword evidence="10" id="KW-1185">Reference proteome</keyword>
<evidence type="ECO:0000256" key="5">
    <source>
        <dbReference type="ARBA" id="ARBA00022970"/>
    </source>
</evidence>
<name>A0A6G7PTP3_9BACT</name>
<dbReference type="InterPro" id="IPR052157">
    <property type="entry name" value="BCAA_transport_permease"/>
</dbReference>
<comment type="subcellular location">
    <subcellularLocation>
        <location evidence="1">Cell membrane</location>
        <topology evidence="1">Multi-pass membrane protein</topology>
    </subcellularLocation>
</comment>
<dbReference type="PANTHER" id="PTHR11795">
    <property type="entry name" value="BRANCHED-CHAIN AMINO ACID TRANSPORT SYSTEM PERMEASE PROTEIN LIVH"/>
    <property type="match status" value="1"/>
</dbReference>
<dbReference type="KEGG" id="tav:G4V39_01300"/>
<dbReference type="CDD" id="cd06582">
    <property type="entry name" value="TM_PBP1_LivH_like"/>
    <property type="match status" value="1"/>
</dbReference>
<dbReference type="GO" id="GO:0005886">
    <property type="term" value="C:plasma membrane"/>
    <property type="evidence" value="ECO:0007669"/>
    <property type="project" value="UniProtKB-SubCell"/>
</dbReference>
<dbReference type="PANTHER" id="PTHR11795:SF450">
    <property type="entry name" value="ABC TRANSPORTER PERMEASE PROTEIN"/>
    <property type="match status" value="1"/>
</dbReference>
<keyword evidence="2" id="KW-0813">Transport</keyword>
<keyword evidence="5" id="KW-0029">Amino-acid transport</keyword>
<evidence type="ECO:0000256" key="1">
    <source>
        <dbReference type="ARBA" id="ARBA00004651"/>
    </source>
</evidence>
<sequence length="291" mass="30379">MSELLQYLFSGLTNGAIYALIALGFTIIFNATEVINFAQGEFVMLGAMILATLCQHTSLPLPLAFVITMAIVAAVGVMMERLTIRPARKASPLVLIIITIGVSILIKGVAMLIWGKDPLPVPAFSGEKPIFIMGATLIPQGLWVLGVGLVAVALTQWFFQGTIMGKAMRACAVSQRAASLIGINVSPLVLISFALSAATSAIAGMVISPITFATYDMGTMLGLKGFCAAVLGGLGSGLGSIMGGFLLGILESLAAGLISSAYKDAVAFFILILVLLLRPQGLFGLKEVKKL</sequence>
<comment type="similarity">
    <text evidence="8">Belongs to the binding-protein-dependent transport system permease family. LivHM subfamily.</text>
</comment>
<gene>
    <name evidence="9" type="ORF">G4V39_01300</name>
</gene>
<keyword evidence="7" id="KW-0472">Membrane</keyword>
<organism evidence="9 10">
    <name type="scientific">Thermosulfuriphilus ammonigenes</name>
    <dbReference type="NCBI Taxonomy" id="1936021"/>
    <lineage>
        <taxon>Bacteria</taxon>
        <taxon>Pseudomonadati</taxon>
        <taxon>Thermodesulfobacteriota</taxon>
        <taxon>Thermodesulfobacteria</taxon>
        <taxon>Thermodesulfobacteriales</taxon>
        <taxon>Thermodesulfobacteriaceae</taxon>
        <taxon>Thermosulfuriphilus</taxon>
    </lineage>
</organism>
<dbReference type="GO" id="GO:0022857">
    <property type="term" value="F:transmembrane transporter activity"/>
    <property type="evidence" value="ECO:0007669"/>
    <property type="project" value="InterPro"/>
</dbReference>
<evidence type="ECO:0000313" key="9">
    <source>
        <dbReference type="EMBL" id="QIJ70990.1"/>
    </source>
</evidence>
<dbReference type="RefSeq" id="WP_166031212.1">
    <property type="nucleotide sequence ID" value="NZ_CP048877.1"/>
</dbReference>
<keyword evidence="3" id="KW-1003">Cell membrane</keyword>
<evidence type="ECO:0000256" key="8">
    <source>
        <dbReference type="ARBA" id="ARBA00037998"/>
    </source>
</evidence>
<protein>
    <submittedName>
        <fullName evidence="9">Branched-chain amino acid ABC transporter permease</fullName>
    </submittedName>
</protein>
<dbReference type="GO" id="GO:0006865">
    <property type="term" value="P:amino acid transport"/>
    <property type="evidence" value="ECO:0007669"/>
    <property type="project" value="UniProtKB-KW"/>
</dbReference>
<keyword evidence="4" id="KW-0812">Transmembrane</keyword>
<evidence type="ECO:0000256" key="3">
    <source>
        <dbReference type="ARBA" id="ARBA00022475"/>
    </source>
</evidence>
<dbReference type="EMBL" id="CP048877">
    <property type="protein sequence ID" value="QIJ70990.1"/>
    <property type="molecule type" value="Genomic_DNA"/>
</dbReference>
<proteinExistence type="inferred from homology"/>
<evidence type="ECO:0000256" key="7">
    <source>
        <dbReference type="ARBA" id="ARBA00023136"/>
    </source>
</evidence>
<keyword evidence="6" id="KW-1133">Transmembrane helix</keyword>
<dbReference type="Pfam" id="PF02653">
    <property type="entry name" value="BPD_transp_2"/>
    <property type="match status" value="1"/>
</dbReference>
<dbReference type="InterPro" id="IPR001851">
    <property type="entry name" value="ABC_transp_permease"/>
</dbReference>
<reference evidence="9 10" key="1">
    <citation type="submission" date="2020-02" db="EMBL/GenBank/DDBJ databases">
        <title>Genome analysis of Thermosulfuriphilus ammonigenes ST65T, an anaerobic thermophilic chemolithoautotrophic bacterium isolated from a deep-sea hydrothermal vent.</title>
        <authorList>
            <person name="Slobodkina G."/>
            <person name="Allioux M."/>
            <person name="Merkel A."/>
            <person name="Alain K."/>
            <person name="Jebbar M."/>
            <person name="Slobodkin A."/>
        </authorList>
    </citation>
    <scope>NUCLEOTIDE SEQUENCE [LARGE SCALE GENOMIC DNA]</scope>
    <source>
        <strain evidence="9 10">ST65</strain>
    </source>
</reference>
<dbReference type="AlphaFoldDB" id="A0A6G7PTP3"/>
<evidence type="ECO:0000256" key="2">
    <source>
        <dbReference type="ARBA" id="ARBA00022448"/>
    </source>
</evidence>
<evidence type="ECO:0000313" key="10">
    <source>
        <dbReference type="Proteomes" id="UP000502179"/>
    </source>
</evidence>
<accession>A0A6G7PTP3</accession>
<evidence type="ECO:0000256" key="4">
    <source>
        <dbReference type="ARBA" id="ARBA00022692"/>
    </source>
</evidence>